<dbReference type="InterPro" id="IPR001810">
    <property type="entry name" value="F-box_dom"/>
</dbReference>
<evidence type="ECO:0000313" key="2">
    <source>
        <dbReference type="EMBL" id="CAG8359457.1"/>
    </source>
</evidence>
<sequence>MASKLPPEILLMITSLADTATLRSLRLTSRAICASATQLLFRTITLFDRDGSCNAVESIMRHPSLRGLVRKIYLQTVEKDYDLDRGMPDEIPDPPEKWRKLLAMLPTLPNLESIALRFDKNCCEDSSLFGDAVQTEEYRKMVMKWLLSEVVALPRPLKELAIQNNQNTTELGVYGDEVLGGLISLRLNTVYEADAAAPEDEVEKPEFHDYFNRLLSTVWLKPAMSSLQNLTLYSDMYWGFYPRPPLKGIHFPNLQSLSLGNYCFFEDAQLDWILSHSSLQELYLDDCAILFQISLCAEDPRNLELIPRSSMQQDPEKGNGFFHTYPRRWSDYFASLESGLPHLRHFAIGRSNWEGWLPFEQEQDIKPALLHDRYLVFDQGSGGGAFQDDIHSWKMPPEEQRPNCDEQDRTALQQLYEKIGQKVERGFRRRRYQVKDLLEVGR</sequence>
<evidence type="ECO:0000259" key="1">
    <source>
        <dbReference type="Pfam" id="PF12937"/>
    </source>
</evidence>
<organism evidence="2 3">
    <name type="scientific">Penicillium salamii</name>
    <dbReference type="NCBI Taxonomy" id="1612424"/>
    <lineage>
        <taxon>Eukaryota</taxon>
        <taxon>Fungi</taxon>
        <taxon>Dikarya</taxon>
        <taxon>Ascomycota</taxon>
        <taxon>Pezizomycotina</taxon>
        <taxon>Eurotiomycetes</taxon>
        <taxon>Eurotiomycetidae</taxon>
        <taxon>Eurotiales</taxon>
        <taxon>Aspergillaceae</taxon>
        <taxon>Penicillium</taxon>
    </lineage>
</organism>
<dbReference type="PANTHER" id="PTHR42057:SF2">
    <property type="entry name" value="F-BOX DOMAIN PROTEIN (AFU_ORTHOLOGUE AFUA_4G00200)-RELATED"/>
    <property type="match status" value="1"/>
</dbReference>
<accession>A0A9W4IXD8</accession>
<reference evidence="2" key="1">
    <citation type="submission" date="2021-07" db="EMBL/GenBank/DDBJ databases">
        <authorList>
            <person name="Branca A.L. A."/>
        </authorList>
    </citation>
    <scope>NUCLEOTIDE SEQUENCE</scope>
</reference>
<dbReference type="InterPro" id="IPR032675">
    <property type="entry name" value="LRR_dom_sf"/>
</dbReference>
<dbReference type="Gene3D" id="3.80.10.10">
    <property type="entry name" value="Ribonuclease Inhibitor"/>
    <property type="match status" value="1"/>
</dbReference>
<evidence type="ECO:0000313" key="3">
    <source>
        <dbReference type="Proteomes" id="UP001152646"/>
    </source>
</evidence>
<proteinExistence type="predicted"/>
<dbReference type="AlphaFoldDB" id="A0A9W4IXD8"/>
<dbReference type="SUPFAM" id="SSF52047">
    <property type="entry name" value="RNI-like"/>
    <property type="match status" value="1"/>
</dbReference>
<dbReference type="OrthoDB" id="3140657at2759"/>
<protein>
    <recommendedName>
        <fullName evidence="1">F-box domain-containing protein</fullName>
    </recommendedName>
</protein>
<feature type="domain" description="F-box" evidence="1">
    <location>
        <begin position="3"/>
        <end position="45"/>
    </location>
</feature>
<name>A0A9W4IXD8_9EURO</name>
<gene>
    <name evidence="2" type="ORF">PSALAMII_LOCUS3735</name>
</gene>
<dbReference type="PANTHER" id="PTHR42057">
    <property type="entry name" value="F-BOX DOMAIN PROTEIN (AFU_ORTHOLOGUE AFUA_4G00200)"/>
    <property type="match status" value="1"/>
</dbReference>
<comment type="caution">
    <text evidence="2">The sequence shown here is derived from an EMBL/GenBank/DDBJ whole genome shotgun (WGS) entry which is preliminary data.</text>
</comment>
<dbReference type="Pfam" id="PF12937">
    <property type="entry name" value="F-box-like"/>
    <property type="match status" value="1"/>
</dbReference>
<dbReference type="Proteomes" id="UP001152646">
    <property type="component" value="Unassembled WGS sequence"/>
</dbReference>
<dbReference type="EMBL" id="CAJVPA010000133">
    <property type="protein sequence ID" value="CAG8359457.1"/>
    <property type="molecule type" value="Genomic_DNA"/>
</dbReference>